<evidence type="ECO:0000313" key="2">
    <source>
        <dbReference type="Proteomes" id="UP000033393"/>
    </source>
</evidence>
<dbReference type="AlphaFoldDB" id="A0A0F0GDF1"/>
<dbReference type="EMBL" id="JYJG01000560">
    <property type="protein sequence ID" value="KJK33257.1"/>
    <property type="molecule type" value="Genomic_DNA"/>
</dbReference>
<reference evidence="1 2" key="1">
    <citation type="submission" date="2015-02" db="EMBL/GenBank/DDBJ databases">
        <authorList>
            <person name="Ju K.-S."/>
            <person name="Doroghazi J.R."/>
            <person name="Metcalf W."/>
        </authorList>
    </citation>
    <scope>NUCLEOTIDE SEQUENCE [LARGE SCALE GENOMIC DNA]</scope>
    <source>
        <strain evidence="1 2">NRRL B-16140</strain>
    </source>
</reference>
<dbReference type="STRING" id="68170.GCA_000974445_02882"/>
<name>A0A0F0GDF1_LENAE</name>
<comment type="caution">
    <text evidence="1">The sequence shown here is derived from an EMBL/GenBank/DDBJ whole genome shotgun (WGS) entry which is preliminary data.</text>
</comment>
<evidence type="ECO:0008006" key="3">
    <source>
        <dbReference type="Google" id="ProtNLM"/>
    </source>
</evidence>
<dbReference type="PATRIC" id="fig|68170.10.peg.3081"/>
<dbReference type="OrthoDB" id="5572373at2"/>
<dbReference type="eggNOG" id="ENOG5031T93">
    <property type="taxonomic scope" value="Bacteria"/>
</dbReference>
<evidence type="ECO:0000313" key="1">
    <source>
        <dbReference type="EMBL" id="KJK33257.1"/>
    </source>
</evidence>
<gene>
    <name evidence="1" type="ORF">UK23_46905</name>
</gene>
<sequence>MPPDEWIDLLGAPERRPDPVDWDAVKARAGTALPSDFVHLAEAYPPLIVGGYVRILHPTARAAFMNWMTQAPKMLRALRRQPGLRVHPDSPGLLPWGMTVNGDHCLWYTRGEPDEWTVVITDLRQSWSFDGSFSSFTRKFLTGEIRVPLFPDDVPGGSKPFQEP</sequence>
<protein>
    <recommendedName>
        <fullName evidence="3">Knr4/Smi1-like domain-containing protein</fullName>
    </recommendedName>
</protein>
<organism evidence="1 2">
    <name type="scientific">Lentzea aerocolonigenes</name>
    <name type="common">Lechevalieria aerocolonigenes</name>
    <name type="synonym">Saccharothrix aerocolonigenes</name>
    <dbReference type="NCBI Taxonomy" id="68170"/>
    <lineage>
        <taxon>Bacteria</taxon>
        <taxon>Bacillati</taxon>
        <taxon>Actinomycetota</taxon>
        <taxon>Actinomycetes</taxon>
        <taxon>Pseudonocardiales</taxon>
        <taxon>Pseudonocardiaceae</taxon>
        <taxon>Lentzea</taxon>
    </lineage>
</organism>
<dbReference type="RefSeq" id="WP_045318354.1">
    <property type="nucleotide sequence ID" value="NZ_JYJG01000560.1"/>
</dbReference>
<proteinExistence type="predicted"/>
<dbReference type="Proteomes" id="UP000033393">
    <property type="component" value="Unassembled WGS sequence"/>
</dbReference>
<accession>A0A0F0GDF1</accession>
<keyword evidence="2" id="KW-1185">Reference proteome</keyword>